<accession>A0AAV0AD33</accession>
<feature type="domain" description="Oxidoreductase-like" evidence="1">
    <location>
        <begin position="149"/>
        <end position="185"/>
    </location>
</feature>
<name>A0AAV0AD33_PHAPC</name>
<protein>
    <submittedName>
        <fullName evidence="2">Expressed protein</fullName>
    </submittedName>
</protein>
<proteinExistence type="predicted"/>
<sequence>MMINYLETIDRLINSSKSQSRVRLMMKLCLTGLINQNRTMSFFKPKGTWENSNDRMRMNSERRVRFDGNLRRLVTTRTVEEDVNLKRDSKVVSHAVESVTKVSTVEATLLSRRIDVGETEHEGIRADSLFLENLIEKVDDGRVEDEELIEPQPPGPEDCCMSGCEVCVYEVYQSELEEYLRKKEQEKIKQFFKKSK</sequence>
<evidence type="ECO:0000259" key="1">
    <source>
        <dbReference type="Pfam" id="PF09791"/>
    </source>
</evidence>
<dbReference type="PANTHER" id="PTHR21193:SF3">
    <property type="entry name" value="OXIDOREDUCTASE-LIKE DOMAIN-CONTAINING PROTEIN 1"/>
    <property type="match status" value="1"/>
</dbReference>
<dbReference type="GO" id="GO:0005739">
    <property type="term" value="C:mitochondrion"/>
    <property type="evidence" value="ECO:0007669"/>
    <property type="project" value="TreeGrafter"/>
</dbReference>
<evidence type="ECO:0000313" key="2">
    <source>
        <dbReference type="EMBL" id="CAH7665915.1"/>
    </source>
</evidence>
<organism evidence="2 3">
    <name type="scientific">Phakopsora pachyrhizi</name>
    <name type="common">Asian soybean rust disease fungus</name>
    <dbReference type="NCBI Taxonomy" id="170000"/>
    <lineage>
        <taxon>Eukaryota</taxon>
        <taxon>Fungi</taxon>
        <taxon>Dikarya</taxon>
        <taxon>Basidiomycota</taxon>
        <taxon>Pucciniomycotina</taxon>
        <taxon>Pucciniomycetes</taxon>
        <taxon>Pucciniales</taxon>
        <taxon>Phakopsoraceae</taxon>
        <taxon>Phakopsora</taxon>
    </lineage>
</organism>
<dbReference type="EMBL" id="CALTRL010000014">
    <property type="protein sequence ID" value="CAH7665915.1"/>
    <property type="molecule type" value="Genomic_DNA"/>
</dbReference>
<dbReference type="InterPro" id="IPR019180">
    <property type="entry name" value="Oxidoreductase-like_N"/>
</dbReference>
<evidence type="ECO:0000313" key="3">
    <source>
        <dbReference type="Proteomes" id="UP001153365"/>
    </source>
</evidence>
<comment type="caution">
    <text evidence="2">The sequence shown here is derived from an EMBL/GenBank/DDBJ whole genome shotgun (WGS) entry which is preliminary data.</text>
</comment>
<dbReference type="AlphaFoldDB" id="A0AAV0AD33"/>
<keyword evidence="3" id="KW-1185">Reference proteome</keyword>
<dbReference type="Proteomes" id="UP001153365">
    <property type="component" value="Unassembled WGS sequence"/>
</dbReference>
<dbReference type="PANTHER" id="PTHR21193">
    <property type="entry name" value="OXIDOREDUCTASE-LIKE DOMAIN-CONTAINING PROTEIN 1"/>
    <property type="match status" value="1"/>
</dbReference>
<dbReference type="InterPro" id="IPR039251">
    <property type="entry name" value="OXLD1"/>
</dbReference>
<gene>
    <name evidence="2" type="ORF">PPACK8108_LOCUS209</name>
</gene>
<reference evidence="2" key="1">
    <citation type="submission" date="2022-06" db="EMBL/GenBank/DDBJ databases">
        <authorList>
            <consortium name="SYNGENTA / RWTH Aachen University"/>
        </authorList>
    </citation>
    <scope>NUCLEOTIDE SEQUENCE</scope>
</reference>
<dbReference type="Pfam" id="PF09791">
    <property type="entry name" value="Oxidored-like"/>
    <property type="match status" value="1"/>
</dbReference>